<dbReference type="InterPro" id="IPR011993">
    <property type="entry name" value="PH-like_dom_sf"/>
</dbReference>
<dbReference type="PROSITE" id="PS50003">
    <property type="entry name" value="PH_DOMAIN"/>
    <property type="match status" value="1"/>
</dbReference>
<dbReference type="CDD" id="cd00171">
    <property type="entry name" value="Sec7"/>
    <property type="match status" value="1"/>
</dbReference>
<accession>A0A814W133</accession>
<sequence>MTLNGSGNGAILSTHVPVNLIRRRKELLKKEIQEIREKIAQYEFEMSMIQSHNNNEYFFFFVSSLPTTTTTTTMERHKERFSFRAFDANKKNLPNVVEKSRSSENQLNSSNGLKSEQKPYSLRTRILDHISPPDKHHTTHSPTIQPLKPMRYSRHFNVTVSLKKSRLLSRHNPNAKQWSIGKRQFNENPKEGIRWLVENNLLQNTPEHIAKFLFNETGLSKRAIGDYIGERDDFNIDVLKQFAHMHDFFSIDIVEALRRYLFMFLLPGEAQKIERIIEAFAQRYYECNPDSYANAEVCFILSYAIIMLNTSLHNKSARLGGPFTYEKFLSSLSEAIAQPQMPDTSLIKNVYDNIKNNEFKFPDQDTNSMTDSMRLKEGDSTIIKEGWLWKQGGRVRNWKRRWFVITDGCLFYYETRTEVENPRGIVSLIDVGVREIDDDRTKQYCFELFPLTGERLKTSKPTSGEQAKTTESNHAVYRMSASSDDERKDWIRALRIASQNELPNQRLS</sequence>
<feature type="domain" description="PH" evidence="3">
    <location>
        <begin position="381"/>
        <end position="499"/>
    </location>
</feature>
<dbReference type="PROSITE" id="PS50190">
    <property type="entry name" value="SEC7"/>
    <property type="match status" value="1"/>
</dbReference>
<dbReference type="InterPro" id="IPR000904">
    <property type="entry name" value="Sec7_dom"/>
</dbReference>
<dbReference type="Pfam" id="PF00169">
    <property type="entry name" value="PH"/>
    <property type="match status" value="1"/>
</dbReference>
<proteinExistence type="predicted"/>
<dbReference type="PANTHER" id="PTHR10663:SF402">
    <property type="entry name" value="MIP16918P"/>
    <property type="match status" value="1"/>
</dbReference>
<feature type="region of interest" description="Disordered" evidence="2">
    <location>
        <begin position="457"/>
        <end position="485"/>
    </location>
</feature>
<dbReference type="EMBL" id="CAJNON010000322">
    <property type="protein sequence ID" value="CAF1194738.1"/>
    <property type="molecule type" value="Genomic_DNA"/>
</dbReference>
<dbReference type="SMART" id="SM00222">
    <property type="entry name" value="Sec7"/>
    <property type="match status" value="1"/>
</dbReference>
<feature type="coiled-coil region" evidence="1">
    <location>
        <begin position="18"/>
        <end position="45"/>
    </location>
</feature>
<evidence type="ECO:0000259" key="4">
    <source>
        <dbReference type="PROSITE" id="PS50190"/>
    </source>
</evidence>
<protein>
    <submittedName>
        <fullName evidence="5">Uncharacterized protein</fullName>
    </submittedName>
</protein>
<dbReference type="InterPro" id="IPR023394">
    <property type="entry name" value="Sec7_C_sf"/>
</dbReference>
<dbReference type="AlphaFoldDB" id="A0A814W133"/>
<dbReference type="PANTHER" id="PTHR10663">
    <property type="entry name" value="GUANYL-NUCLEOTIDE EXCHANGE FACTOR"/>
    <property type="match status" value="1"/>
</dbReference>
<dbReference type="SUPFAM" id="SSF48425">
    <property type="entry name" value="Sec7 domain"/>
    <property type="match status" value="1"/>
</dbReference>
<name>A0A814W133_9BILA</name>
<dbReference type="Gene3D" id="1.10.1000.11">
    <property type="entry name" value="Arf Nucleotide-binding Site Opener,domain 2"/>
    <property type="match status" value="1"/>
</dbReference>
<reference evidence="5" key="1">
    <citation type="submission" date="2021-02" db="EMBL/GenBank/DDBJ databases">
        <authorList>
            <person name="Nowell W R."/>
        </authorList>
    </citation>
    <scope>NUCLEOTIDE SEQUENCE</scope>
</reference>
<evidence type="ECO:0000256" key="1">
    <source>
        <dbReference type="SAM" id="Coils"/>
    </source>
</evidence>
<dbReference type="SUPFAM" id="SSF50729">
    <property type="entry name" value="PH domain-like"/>
    <property type="match status" value="1"/>
</dbReference>
<dbReference type="Proteomes" id="UP000663891">
    <property type="component" value="Unassembled WGS sequence"/>
</dbReference>
<dbReference type="FunFam" id="1.10.1000.11:FF:000002">
    <property type="entry name" value="Cytohesin 1"/>
    <property type="match status" value="1"/>
</dbReference>
<evidence type="ECO:0000313" key="6">
    <source>
        <dbReference type="EMBL" id="CAF3716793.1"/>
    </source>
</evidence>
<dbReference type="GO" id="GO:0032012">
    <property type="term" value="P:regulation of ARF protein signal transduction"/>
    <property type="evidence" value="ECO:0007669"/>
    <property type="project" value="InterPro"/>
</dbReference>
<dbReference type="SMART" id="SM00233">
    <property type="entry name" value="PH"/>
    <property type="match status" value="1"/>
</dbReference>
<dbReference type="EMBL" id="CAJOAY010000690">
    <property type="protein sequence ID" value="CAF3716793.1"/>
    <property type="molecule type" value="Genomic_DNA"/>
</dbReference>
<dbReference type="Gene3D" id="1.10.220.20">
    <property type="match status" value="1"/>
</dbReference>
<evidence type="ECO:0000259" key="3">
    <source>
        <dbReference type="PROSITE" id="PS50003"/>
    </source>
</evidence>
<dbReference type="Pfam" id="PF01369">
    <property type="entry name" value="Sec7"/>
    <property type="match status" value="1"/>
</dbReference>
<dbReference type="Proteomes" id="UP000663881">
    <property type="component" value="Unassembled WGS sequence"/>
</dbReference>
<feature type="compositionally biased region" description="Polar residues" evidence="2">
    <location>
        <begin position="103"/>
        <end position="114"/>
    </location>
</feature>
<comment type="caution">
    <text evidence="5">The sequence shown here is derived from an EMBL/GenBank/DDBJ whole genome shotgun (WGS) entry which is preliminary data.</text>
</comment>
<evidence type="ECO:0000313" key="7">
    <source>
        <dbReference type="Proteomes" id="UP000663891"/>
    </source>
</evidence>
<evidence type="ECO:0000256" key="2">
    <source>
        <dbReference type="SAM" id="MobiDB-lite"/>
    </source>
</evidence>
<dbReference type="InterPro" id="IPR035999">
    <property type="entry name" value="Sec7_dom_sf"/>
</dbReference>
<evidence type="ECO:0000313" key="5">
    <source>
        <dbReference type="EMBL" id="CAF1194738.1"/>
    </source>
</evidence>
<feature type="compositionally biased region" description="Polar residues" evidence="2">
    <location>
        <begin position="459"/>
        <end position="473"/>
    </location>
</feature>
<gene>
    <name evidence="6" type="ORF">OKA104_LOCUS13579</name>
    <name evidence="5" type="ORF">VCS650_LOCUS25266</name>
</gene>
<dbReference type="Gene3D" id="2.30.29.30">
    <property type="entry name" value="Pleckstrin-homology domain (PH domain)/Phosphotyrosine-binding domain (PTB)"/>
    <property type="match status" value="1"/>
</dbReference>
<dbReference type="OrthoDB" id="430364at2759"/>
<dbReference type="InterPro" id="IPR001849">
    <property type="entry name" value="PH_domain"/>
</dbReference>
<dbReference type="GO" id="GO:0005085">
    <property type="term" value="F:guanyl-nucleotide exchange factor activity"/>
    <property type="evidence" value="ECO:0007669"/>
    <property type="project" value="InterPro"/>
</dbReference>
<feature type="domain" description="SEC7" evidence="4">
    <location>
        <begin position="167"/>
        <end position="357"/>
    </location>
</feature>
<organism evidence="5 7">
    <name type="scientific">Adineta steineri</name>
    <dbReference type="NCBI Taxonomy" id="433720"/>
    <lineage>
        <taxon>Eukaryota</taxon>
        <taxon>Metazoa</taxon>
        <taxon>Spiralia</taxon>
        <taxon>Gnathifera</taxon>
        <taxon>Rotifera</taxon>
        <taxon>Eurotatoria</taxon>
        <taxon>Bdelloidea</taxon>
        <taxon>Adinetida</taxon>
        <taxon>Adinetidae</taxon>
        <taxon>Adineta</taxon>
    </lineage>
</organism>
<keyword evidence="1" id="KW-0175">Coiled coil</keyword>
<feature type="region of interest" description="Disordered" evidence="2">
    <location>
        <begin position="94"/>
        <end position="118"/>
    </location>
</feature>